<accession>A0A642URC9</accession>
<dbReference type="AlphaFoldDB" id="A0A642URC9"/>
<comment type="caution">
    <text evidence="1">The sequence shown here is derived from an EMBL/GenBank/DDBJ whole genome shotgun (WGS) entry which is preliminary data.</text>
</comment>
<evidence type="ECO:0000313" key="2">
    <source>
        <dbReference type="Proteomes" id="UP000449547"/>
    </source>
</evidence>
<proteinExistence type="predicted"/>
<dbReference type="GeneID" id="54780936"/>
<evidence type="ECO:0000313" key="1">
    <source>
        <dbReference type="EMBL" id="KAA8903773.1"/>
    </source>
</evidence>
<gene>
    <name evidence="1" type="ORF">DIURU_002285</name>
</gene>
<dbReference type="RefSeq" id="XP_034012979.1">
    <property type="nucleotide sequence ID" value="XM_034154919.1"/>
</dbReference>
<keyword evidence="2" id="KW-1185">Reference proteome</keyword>
<reference evidence="1 2" key="1">
    <citation type="submission" date="2019-07" db="EMBL/GenBank/DDBJ databases">
        <title>Genome assembly of two rare yeast pathogens: Diutina rugosa and Trichomonascus ciferrii.</title>
        <authorList>
            <person name="Mixao V."/>
            <person name="Saus E."/>
            <person name="Hansen A."/>
            <person name="Lass-Flor C."/>
            <person name="Gabaldon T."/>
        </authorList>
    </citation>
    <scope>NUCLEOTIDE SEQUENCE [LARGE SCALE GENOMIC DNA]</scope>
    <source>
        <strain evidence="1 2">CBS 613</strain>
    </source>
</reference>
<name>A0A642URC9_DIURU</name>
<sequence length="233" mass="26039">MSVSAFPATGVPPQLEDCVCGAKSGKLVVESIKLKRLKIIVKEVTINCPNLVELSIDCNDIEYINAPRLARLKHVSPKPFPFGGFPMLIQVESEGSVPFSDSSSESGNNQDTIERWYPQNVVLKQHLRSIEISNVLFQELSISADYVRLRNCILRAGAWIMARKLEINVAALVVGDKGIRCQELICNEIDQVPSMVEAVSLVLRRPKKENLYWQIHHTRTSPLSGTQVFDDQP</sequence>
<protein>
    <submittedName>
        <fullName evidence="1">Uncharacterized protein</fullName>
    </submittedName>
</protein>
<organism evidence="1 2">
    <name type="scientific">Diutina rugosa</name>
    <name type="common">Yeast</name>
    <name type="synonym">Candida rugosa</name>
    <dbReference type="NCBI Taxonomy" id="5481"/>
    <lineage>
        <taxon>Eukaryota</taxon>
        <taxon>Fungi</taxon>
        <taxon>Dikarya</taxon>
        <taxon>Ascomycota</taxon>
        <taxon>Saccharomycotina</taxon>
        <taxon>Pichiomycetes</taxon>
        <taxon>Debaryomycetaceae</taxon>
        <taxon>Diutina</taxon>
    </lineage>
</organism>
<dbReference type="EMBL" id="SWFT01000066">
    <property type="protein sequence ID" value="KAA8903773.1"/>
    <property type="molecule type" value="Genomic_DNA"/>
</dbReference>
<dbReference type="VEuPathDB" id="FungiDB:DIURU_002285"/>
<dbReference type="Proteomes" id="UP000449547">
    <property type="component" value="Unassembled WGS sequence"/>
</dbReference>
<dbReference type="OrthoDB" id="2018313at2759"/>